<dbReference type="RefSeq" id="WP_119008668.1">
    <property type="nucleotide sequence ID" value="NZ_BJXK01000004.1"/>
</dbReference>
<dbReference type="InterPro" id="IPR005119">
    <property type="entry name" value="LysR_subst-bd"/>
</dbReference>
<keyword evidence="4" id="KW-0804">Transcription</keyword>
<dbReference type="Pfam" id="PF00126">
    <property type="entry name" value="HTH_1"/>
    <property type="match status" value="1"/>
</dbReference>
<evidence type="ECO:0000256" key="4">
    <source>
        <dbReference type="ARBA" id="ARBA00023163"/>
    </source>
</evidence>
<dbReference type="OrthoDB" id="6621790at2"/>
<evidence type="ECO:0000313" key="6">
    <source>
        <dbReference type="EMBL" id="GEM78893.1"/>
    </source>
</evidence>
<dbReference type="GO" id="GO:0003677">
    <property type="term" value="F:DNA binding"/>
    <property type="evidence" value="ECO:0007669"/>
    <property type="project" value="UniProtKB-KW"/>
</dbReference>
<organism evidence="6 7">
    <name type="scientific">Vibrio superstes NBRC 103154</name>
    <dbReference type="NCBI Taxonomy" id="1219062"/>
    <lineage>
        <taxon>Bacteria</taxon>
        <taxon>Pseudomonadati</taxon>
        <taxon>Pseudomonadota</taxon>
        <taxon>Gammaproteobacteria</taxon>
        <taxon>Vibrionales</taxon>
        <taxon>Vibrionaceae</taxon>
        <taxon>Vibrio</taxon>
    </lineage>
</organism>
<evidence type="ECO:0000313" key="7">
    <source>
        <dbReference type="Proteomes" id="UP000321113"/>
    </source>
</evidence>
<dbReference type="GO" id="GO:0003700">
    <property type="term" value="F:DNA-binding transcription factor activity"/>
    <property type="evidence" value="ECO:0007669"/>
    <property type="project" value="InterPro"/>
</dbReference>
<proteinExistence type="inferred from homology"/>
<dbReference type="EMBL" id="BJXK01000004">
    <property type="protein sequence ID" value="GEM78893.1"/>
    <property type="molecule type" value="Genomic_DNA"/>
</dbReference>
<dbReference type="InterPro" id="IPR037402">
    <property type="entry name" value="YidZ_PBP2"/>
</dbReference>
<dbReference type="PANTHER" id="PTHR30118:SF15">
    <property type="entry name" value="TRANSCRIPTIONAL REGULATORY PROTEIN"/>
    <property type="match status" value="1"/>
</dbReference>
<evidence type="ECO:0000256" key="1">
    <source>
        <dbReference type="ARBA" id="ARBA00009437"/>
    </source>
</evidence>
<dbReference type="SUPFAM" id="SSF53850">
    <property type="entry name" value="Periplasmic binding protein-like II"/>
    <property type="match status" value="1"/>
</dbReference>
<feature type="domain" description="HTH lysR-type" evidence="5">
    <location>
        <begin position="6"/>
        <end position="63"/>
    </location>
</feature>
<keyword evidence="2" id="KW-0805">Transcription regulation</keyword>
<dbReference type="InterPro" id="IPR036390">
    <property type="entry name" value="WH_DNA-bd_sf"/>
</dbReference>
<dbReference type="AlphaFoldDB" id="A0A511QNH1"/>
<name>A0A511QNH1_9VIBR</name>
<dbReference type="Gene3D" id="1.10.10.10">
    <property type="entry name" value="Winged helix-like DNA-binding domain superfamily/Winged helix DNA-binding domain"/>
    <property type="match status" value="1"/>
</dbReference>
<dbReference type="Gene3D" id="3.40.190.10">
    <property type="entry name" value="Periplasmic binding protein-like II"/>
    <property type="match status" value="2"/>
</dbReference>
<comment type="caution">
    <text evidence="6">The sequence shown here is derived from an EMBL/GenBank/DDBJ whole genome shotgun (WGS) entry which is preliminary data.</text>
</comment>
<keyword evidence="3" id="KW-0238">DNA-binding</keyword>
<dbReference type="CDD" id="cd08417">
    <property type="entry name" value="PBP2_Nitroaromatics_like"/>
    <property type="match status" value="1"/>
</dbReference>
<evidence type="ECO:0000256" key="3">
    <source>
        <dbReference type="ARBA" id="ARBA00023125"/>
    </source>
</evidence>
<reference evidence="6 7" key="1">
    <citation type="submission" date="2019-07" db="EMBL/GenBank/DDBJ databases">
        <title>Whole genome shotgun sequence of Vibrio superstes NBRC 103154.</title>
        <authorList>
            <person name="Hosoyama A."/>
            <person name="Uohara A."/>
            <person name="Ohji S."/>
            <person name="Ichikawa N."/>
        </authorList>
    </citation>
    <scope>NUCLEOTIDE SEQUENCE [LARGE SCALE GENOMIC DNA]</scope>
    <source>
        <strain evidence="6 7">NBRC 103154</strain>
    </source>
</reference>
<evidence type="ECO:0000259" key="5">
    <source>
        <dbReference type="PROSITE" id="PS50931"/>
    </source>
</evidence>
<accession>A0A511QNH1</accession>
<protein>
    <submittedName>
        <fullName evidence="6">LysR family transcriptional regulator</fullName>
    </submittedName>
</protein>
<dbReference type="Pfam" id="PF03466">
    <property type="entry name" value="LysR_substrate"/>
    <property type="match status" value="1"/>
</dbReference>
<dbReference type="SUPFAM" id="SSF46785">
    <property type="entry name" value="Winged helix' DNA-binding domain"/>
    <property type="match status" value="1"/>
</dbReference>
<dbReference type="PANTHER" id="PTHR30118">
    <property type="entry name" value="HTH-TYPE TRANSCRIPTIONAL REGULATOR LEUO-RELATED"/>
    <property type="match status" value="1"/>
</dbReference>
<dbReference type="InterPro" id="IPR000847">
    <property type="entry name" value="LysR_HTH_N"/>
</dbReference>
<dbReference type="InterPro" id="IPR036388">
    <property type="entry name" value="WH-like_DNA-bd_sf"/>
</dbReference>
<keyword evidence="7" id="KW-1185">Reference proteome</keyword>
<evidence type="ECO:0000256" key="2">
    <source>
        <dbReference type="ARBA" id="ARBA00023015"/>
    </source>
</evidence>
<gene>
    <name evidence="6" type="ORF">VSU01S_11380</name>
</gene>
<sequence>MDISQLDIQSLIVLKTLLEEKHVSNTAHHMNLSQSTVSRALQKMRALFADELLVRTHTGYELTTKAESLRADINLVINSLEVLAHKQSFSPKDNEATVRFFGLHPQMNTLMPKVIKRIRETAPKMTVSIDTSAQRHFESLNAGDVHFVLSSHQPSNSEQSLYKMKLADRDFRLVMNKEHPLANKDITPEMLLKAQFGQISLQGEKTLSFEHKFVELGLVDKKNRLSIPIQVSHFSSVANIAAETDTVFHVPTSYAQDICSDERLIGKPVPKELQLDFEAVYLFWHKRFHEDPMCQWVRSIFKELYSDNPTVA</sequence>
<dbReference type="Proteomes" id="UP000321113">
    <property type="component" value="Unassembled WGS sequence"/>
</dbReference>
<comment type="similarity">
    <text evidence="1">Belongs to the LysR transcriptional regulatory family.</text>
</comment>
<dbReference type="PROSITE" id="PS50931">
    <property type="entry name" value="HTH_LYSR"/>
    <property type="match status" value="1"/>
</dbReference>
<dbReference type="InterPro" id="IPR050389">
    <property type="entry name" value="LysR-type_TF"/>
</dbReference>